<dbReference type="InterPro" id="IPR016162">
    <property type="entry name" value="Ald_DH_N"/>
</dbReference>
<dbReference type="InterPro" id="IPR029510">
    <property type="entry name" value="Ald_DH_CS_GLU"/>
</dbReference>
<accession>A0A6H9WLQ5</accession>
<evidence type="ECO:0000259" key="5">
    <source>
        <dbReference type="Pfam" id="PF00171"/>
    </source>
</evidence>
<comment type="caution">
    <text evidence="6">The sequence shown here is derived from an EMBL/GenBank/DDBJ whole genome shotgun (WGS) entry which is preliminary data.</text>
</comment>
<keyword evidence="2 4" id="KW-0560">Oxidoreductase</keyword>
<dbReference type="AlphaFoldDB" id="A0A6H9WLQ5"/>
<evidence type="ECO:0000313" key="7">
    <source>
        <dbReference type="Proteomes" id="UP000431744"/>
    </source>
</evidence>
<feature type="domain" description="Aldehyde dehydrogenase" evidence="5">
    <location>
        <begin position="72"/>
        <end position="529"/>
    </location>
</feature>
<dbReference type="InterPro" id="IPR015590">
    <property type="entry name" value="Aldehyde_DH_dom"/>
</dbReference>
<proteinExistence type="inferred from homology"/>
<dbReference type="Proteomes" id="UP000431744">
    <property type="component" value="Unassembled WGS sequence"/>
</dbReference>
<evidence type="ECO:0000313" key="6">
    <source>
        <dbReference type="EMBL" id="KAB1648988.1"/>
    </source>
</evidence>
<dbReference type="Gene3D" id="3.40.605.10">
    <property type="entry name" value="Aldehyde Dehydrogenase, Chain A, domain 1"/>
    <property type="match status" value="1"/>
</dbReference>
<feature type="active site" evidence="3">
    <location>
        <position position="301"/>
    </location>
</feature>
<sequence length="561" mass="59474">MISILKRAADEVTGVDDRHGTGVSTRPPVTWSLFACMLGVVNESMSAMVRPKWREAKPYINGETTEVGSFRHVRNPATGAIIGTVQLAEGEHVDAAVEAAEAAFPGWRDRTPAERGRLLLDACHAVERELGELAATISLEVGKVRHEAFADISGSLALLRTFVALVEEADANEDQTGKPGTGGAVRVIVRRVPVGPVAVIGPWNTPAFLTFNGVAPSLATGCTVVVKPPVEAPLALTAMLRILADRLPPGVLNVVPGRGGVVGQRLAEHPRIRAIMFTGSTEVGRSVARAAAGTVKKVALELGGNDPAIVLESASVTPALITELVAGSFAMTGQICFNIKRLYVHRSRYDEVVAAMRSALSYLVVGDPVDAGAHIGPLATADGYRNAKRLLASARAAGANVEELGVLSETVDLDAGQYIRPTIVTGIPRDHELVLEEQFAPIMPILPFDDDADAIAEANGTEFGLASSVWSDDLEHAERVARRIEAGSTFINAHRLGASVPLTPFGGVKQSGLGRTHGHYSIEHCTEEHAIVAFDDAAAQLPGIDHWRAITEMAHNKEEQA</sequence>
<dbReference type="PROSITE" id="PS00687">
    <property type="entry name" value="ALDEHYDE_DEHYDR_GLU"/>
    <property type="match status" value="1"/>
</dbReference>
<dbReference type="SUPFAM" id="SSF53720">
    <property type="entry name" value="ALDH-like"/>
    <property type="match status" value="1"/>
</dbReference>
<dbReference type="Pfam" id="PF00171">
    <property type="entry name" value="Aldedh"/>
    <property type="match status" value="1"/>
</dbReference>
<dbReference type="GO" id="GO:0016620">
    <property type="term" value="F:oxidoreductase activity, acting on the aldehyde or oxo group of donors, NAD or NADP as acceptor"/>
    <property type="evidence" value="ECO:0007669"/>
    <property type="project" value="InterPro"/>
</dbReference>
<dbReference type="OrthoDB" id="6882680at2"/>
<dbReference type="PANTHER" id="PTHR11699">
    <property type="entry name" value="ALDEHYDE DEHYDROGENASE-RELATED"/>
    <property type="match status" value="1"/>
</dbReference>
<dbReference type="FunFam" id="3.40.605.10:FF:000007">
    <property type="entry name" value="NAD/NADP-dependent betaine aldehyde dehydrogenase"/>
    <property type="match status" value="1"/>
</dbReference>
<keyword evidence="7" id="KW-1185">Reference proteome</keyword>
<dbReference type="EMBL" id="WBJY01000001">
    <property type="protein sequence ID" value="KAB1648988.1"/>
    <property type="molecule type" value="Genomic_DNA"/>
</dbReference>
<comment type="similarity">
    <text evidence="1 4">Belongs to the aldehyde dehydrogenase family.</text>
</comment>
<gene>
    <name evidence="6" type="ORF">F8O04_01475</name>
</gene>
<evidence type="ECO:0000256" key="2">
    <source>
        <dbReference type="ARBA" id="ARBA00023002"/>
    </source>
</evidence>
<organism evidence="6 7">
    <name type="scientific">Pseudoclavibacter endophyticus</name>
    <dbReference type="NCBI Taxonomy" id="1778590"/>
    <lineage>
        <taxon>Bacteria</taxon>
        <taxon>Bacillati</taxon>
        <taxon>Actinomycetota</taxon>
        <taxon>Actinomycetes</taxon>
        <taxon>Micrococcales</taxon>
        <taxon>Microbacteriaceae</taxon>
        <taxon>Pseudoclavibacter</taxon>
    </lineage>
</organism>
<evidence type="ECO:0000256" key="1">
    <source>
        <dbReference type="ARBA" id="ARBA00009986"/>
    </source>
</evidence>
<protein>
    <submittedName>
        <fullName evidence="6">Aldehyde dehydrogenase family protein</fullName>
    </submittedName>
</protein>
<name>A0A6H9WLQ5_9MICO</name>
<dbReference type="InterPro" id="IPR016163">
    <property type="entry name" value="Ald_DH_C"/>
</dbReference>
<evidence type="ECO:0000256" key="4">
    <source>
        <dbReference type="RuleBase" id="RU003345"/>
    </source>
</evidence>
<dbReference type="InterPro" id="IPR016161">
    <property type="entry name" value="Ald_DH/histidinol_DH"/>
</dbReference>
<evidence type="ECO:0000256" key="3">
    <source>
        <dbReference type="PROSITE-ProRule" id="PRU10007"/>
    </source>
</evidence>
<dbReference type="Gene3D" id="3.40.309.10">
    <property type="entry name" value="Aldehyde Dehydrogenase, Chain A, domain 2"/>
    <property type="match status" value="1"/>
</dbReference>
<reference evidence="6 7" key="1">
    <citation type="submission" date="2019-09" db="EMBL/GenBank/DDBJ databases">
        <title>Phylogeny of genus Pseudoclavibacter and closely related genus.</title>
        <authorList>
            <person name="Li Y."/>
        </authorList>
    </citation>
    <scope>NUCLEOTIDE SEQUENCE [LARGE SCALE GENOMIC DNA]</scope>
    <source>
        <strain evidence="6 7">EGI 60007</strain>
    </source>
</reference>